<organism evidence="1 2">
    <name type="scientific">Porites lobata</name>
    <dbReference type="NCBI Taxonomy" id="104759"/>
    <lineage>
        <taxon>Eukaryota</taxon>
        <taxon>Metazoa</taxon>
        <taxon>Cnidaria</taxon>
        <taxon>Anthozoa</taxon>
        <taxon>Hexacorallia</taxon>
        <taxon>Scleractinia</taxon>
        <taxon>Fungiina</taxon>
        <taxon>Poritidae</taxon>
        <taxon>Porites</taxon>
    </lineage>
</organism>
<sequence>MFSPTRYFNCSIQGSNKVVRAVCFNPAKRPLLEKYHKGKTGVRLHNMCSSIKDDVETIIIQNNTSVEPVALPYVYKDATISSSLPSLSSLQEVSKEQLVDVKAKVSGITGVKTINSRYDHPLKAQEVLFVDHTTSIKLVLWQEHWDKLEDQKTYNLENLRLAETNGIRYLNTSKSEQFLYKEIPPFTQNLAQVTIEMESLMQKISAKLSGVQNASKNLSCTSCKERVSI</sequence>
<reference evidence="1 2" key="1">
    <citation type="submission" date="2022-05" db="EMBL/GenBank/DDBJ databases">
        <authorList>
            <consortium name="Genoscope - CEA"/>
            <person name="William W."/>
        </authorList>
    </citation>
    <scope>NUCLEOTIDE SEQUENCE [LARGE SCALE GENOMIC DNA]</scope>
</reference>
<name>A0ABN8PZE0_9CNID</name>
<evidence type="ECO:0000313" key="2">
    <source>
        <dbReference type="Proteomes" id="UP001159405"/>
    </source>
</evidence>
<dbReference type="SUPFAM" id="SSF50249">
    <property type="entry name" value="Nucleic acid-binding proteins"/>
    <property type="match status" value="1"/>
</dbReference>
<accession>A0ABN8PZE0</accession>
<protein>
    <recommendedName>
        <fullName evidence="3">Replication protein A OB domain-containing protein</fullName>
    </recommendedName>
</protein>
<comment type="caution">
    <text evidence="1">The sequence shown here is derived from an EMBL/GenBank/DDBJ whole genome shotgun (WGS) entry which is preliminary data.</text>
</comment>
<dbReference type="InterPro" id="IPR012340">
    <property type="entry name" value="NA-bd_OB-fold"/>
</dbReference>
<keyword evidence="2" id="KW-1185">Reference proteome</keyword>
<evidence type="ECO:0008006" key="3">
    <source>
        <dbReference type="Google" id="ProtNLM"/>
    </source>
</evidence>
<proteinExistence type="predicted"/>
<evidence type="ECO:0000313" key="1">
    <source>
        <dbReference type="EMBL" id="CAH3153526.1"/>
    </source>
</evidence>
<dbReference type="EMBL" id="CALNXK010000096">
    <property type="protein sequence ID" value="CAH3153526.1"/>
    <property type="molecule type" value="Genomic_DNA"/>
</dbReference>
<dbReference type="Gene3D" id="2.40.50.140">
    <property type="entry name" value="Nucleic acid-binding proteins"/>
    <property type="match status" value="1"/>
</dbReference>
<dbReference type="Proteomes" id="UP001159405">
    <property type="component" value="Unassembled WGS sequence"/>
</dbReference>
<gene>
    <name evidence="1" type="ORF">PLOB_00049645</name>
</gene>